<feature type="transmembrane region" description="Helical" evidence="4">
    <location>
        <begin position="44"/>
        <end position="61"/>
    </location>
</feature>
<dbReference type="RefSeq" id="WP_182997630.1">
    <property type="nucleotide sequence ID" value="NZ_JABEQJ010000013.1"/>
</dbReference>
<name>A0A7W4IDD6_9PROT</name>
<dbReference type="PANTHER" id="PTHR32303">
    <property type="entry name" value="QUINOPROTEIN ALCOHOL DEHYDROGENASE (CYTOCHROME C)"/>
    <property type="match status" value="1"/>
</dbReference>
<dbReference type="AlphaFoldDB" id="A0A7W4IDD6"/>
<feature type="transmembrane region" description="Helical" evidence="4">
    <location>
        <begin position="17"/>
        <end position="38"/>
    </location>
</feature>
<feature type="transmembrane region" description="Helical" evidence="4">
    <location>
        <begin position="97"/>
        <end position="117"/>
    </location>
</feature>
<evidence type="ECO:0000259" key="5">
    <source>
        <dbReference type="Pfam" id="PF01011"/>
    </source>
</evidence>
<dbReference type="InterPro" id="IPR002372">
    <property type="entry name" value="PQQ_rpt_dom"/>
</dbReference>
<evidence type="ECO:0000313" key="6">
    <source>
        <dbReference type="EMBL" id="MBB2160775.1"/>
    </source>
</evidence>
<dbReference type="EMBL" id="JABEQJ010000013">
    <property type="protein sequence ID" value="MBB2160775.1"/>
    <property type="molecule type" value="Genomic_DNA"/>
</dbReference>
<comment type="caution">
    <text evidence="6">The sequence shown here is derived from an EMBL/GenBank/DDBJ whole genome shotgun (WGS) entry which is preliminary data.</text>
</comment>
<dbReference type="PANTHER" id="PTHR32303:SF4">
    <property type="entry name" value="QUINOPROTEIN GLUCOSE DEHYDROGENASE"/>
    <property type="match status" value="1"/>
</dbReference>
<feature type="transmembrane region" description="Helical" evidence="4">
    <location>
        <begin position="68"/>
        <end position="85"/>
    </location>
</feature>
<dbReference type="EC" id="1.1.-.-" evidence="6"/>
<dbReference type="GO" id="GO:0008876">
    <property type="term" value="F:quinoprotein glucose dehydrogenase activity"/>
    <property type="evidence" value="ECO:0007669"/>
    <property type="project" value="TreeGrafter"/>
</dbReference>
<evidence type="ECO:0000256" key="2">
    <source>
        <dbReference type="ARBA" id="ARBA00008156"/>
    </source>
</evidence>
<dbReference type="SMART" id="SM00564">
    <property type="entry name" value="PQQ"/>
    <property type="match status" value="6"/>
</dbReference>
<dbReference type="InterPro" id="IPR018391">
    <property type="entry name" value="PQQ_b-propeller_rpt"/>
</dbReference>
<evidence type="ECO:0000313" key="7">
    <source>
        <dbReference type="Proteomes" id="UP000589085"/>
    </source>
</evidence>
<dbReference type="GO" id="GO:0016020">
    <property type="term" value="C:membrane"/>
    <property type="evidence" value="ECO:0007669"/>
    <property type="project" value="InterPro"/>
</dbReference>
<dbReference type="CDD" id="cd10280">
    <property type="entry name" value="PQQ_mGDH"/>
    <property type="match status" value="1"/>
</dbReference>
<dbReference type="Pfam" id="PF01011">
    <property type="entry name" value="PQQ"/>
    <property type="match status" value="1"/>
</dbReference>
<dbReference type="InterPro" id="IPR017511">
    <property type="entry name" value="PQQ_mDH"/>
</dbReference>
<comment type="similarity">
    <text evidence="2">Belongs to the bacterial PQQ dehydrogenase family.</text>
</comment>
<dbReference type="Proteomes" id="UP000589085">
    <property type="component" value="Unassembled WGS sequence"/>
</dbReference>
<keyword evidence="4" id="KW-1133">Transmembrane helix</keyword>
<feature type="domain" description="Pyrrolo-quinoline quinone repeat" evidence="5">
    <location>
        <begin position="174"/>
        <end position="780"/>
    </location>
</feature>
<dbReference type="NCBIfam" id="TIGR03074">
    <property type="entry name" value="PQQ_membr_DH"/>
    <property type="match status" value="1"/>
</dbReference>
<accession>A0A7W4IDD6</accession>
<evidence type="ECO:0000256" key="3">
    <source>
        <dbReference type="ARBA" id="ARBA00023002"/>
    </source>
</evidence>
<protein>
    <submittedName>
        <fullName evidence="6">Membrane-bound PQQ-dependent dehydrogenase, glucose/quinate/shikimate family</fullName>
        <ecNumber evidence="6">1.1.-.-</ecNumber>
    </submittedName>
</protein>
<gene>
    <name evidence="6" type="ORF">HLH48_11430</name>
</gene>
<keyword evidence="4" id="KW-0472">Membrane</keyword>
<organism evidence="6 7">
    <name type="scientific">Gluconacetobacter sacchari</name>
    <dbReference type="NCBI Taxonomy" id="92759"/>
    <lineage>
        <taxon>Bacteria</taxon>
        <taxon>Pseudomonadati</taxon>
        <taxon>Pseudomonadota</taxon>
        <taxon>Alphaproteobacteria</taxon>
        <taxon>Acetobacterales</taxon>
        <taxon>Acetobacteraceae</taxon>
        <taxon>Gluconacetobacter</taxon>
    </lineage>
</organism>
<keyword evidence="4" id="KW-0812">Transmembrane</keyword>
<sequence>MDNKANQRSMISDGCRVAFVLVSLAVGLALVAGGFQLVTLGGSFYYLLAGIAYVALGALFLVRSRVSWAISLSVAIFVATVLWALHDAPDLSYWPLLPRLVVPAILFMLSLLLAAVLPQVPATTRRISAGGGVAVLLGLVVTLVEAFSPHGGFRGEAPDKARVASAMAPQPDDWQFYGRNINGTRYVPYTQIGPGNVADLKVAWVYHTGRRTTGPGAGVDENTPMQVGPVLYSCTPEDVIAAIDADSGRQIWRFDPHAHAAEHVSCRGVGYYDVTRDDSLGDADRQVAADQPCRQRILVSTVDARLFALDAHTGQLCAGFGENGYVDVKKNMGPTEGGRRYHPTALPVVMGHLAVIGGWVRDIVHGEPSGVVRAYDVRTGALAWAWDVGNPDNPVPPDPDTAFTLETPNVWAIPTYDKALNQVYLPTGNGPPDYWGGDRDAVKNRFGAAVVAVDATTGKTRWVRQLVHHDVWDYDLPSQPVMYDVTNASGEKIPSLIQTTKTGHIFVIDRRTGEFVTTVEERAVPTAPAAQGEHLSPTQPFSVGMPTIGADPLSERSMWGVSTFDQLYCRIMFRNSVYEGPFTPPGEKPYIEWPSLLGGMNWGGISIDEANDILFVNDMRMPLRMMLVNHEDAKHYKISTDEVPGFMGTLRPQIAGPYSGVRIDILQSPLQVPCNTPPFGTMSAIDLRTKKLLWQVPMGTAEQLGPMGVKSHLPIPMGMPTLGGPTTTASGLVFFAGTQDYYLRALDSMTGRELWKATLPAGAVAAPLIYKSPRTGKEYVVISVGGAAHSPDVADDVIAYALPDGGAGRQGADNPP</sequence>
<proteinExistence type="inferred from homology"/>
<dbReference type="Gene3D" id="2.140.10.10">
    <property type="entry name" value="Quinoprotein alcohol dehydrogenase-like superfamily"/>
    <property type="match status" value="2"/>
</dbReference>
<evidence type="ECO:0000256" key="1">
    <source>
        <dbReference type="ARBA" id="ARBA00001931"/>
    </source>
</evidence>
<dbReference type="SUPFAM" id="SSF50998">
    <property type="entry name" value="Quinoprotein alcohol dehydrogenase-like"/>
    <property type="match status" value="1"/>
</dbReference>
<keyword evidence="3 6" id="KW-0560">Oxidoreductase</keyword>
<evidence type="ECO:0000256" key="4">
    <source>
        <dbReference type="SAM" id="Phobius"/>
    </source>
</evidence>
<comment type="cofactor">
    <cofactor evidence="1">
        <name>pyrroloquinoline quinone</name>
        <dbReference type="ChEBI" id="CHEBI:58442"/>
    </cofactor>
</comment>
<dbReference type="InterPro" id="IPR011047">
    <property type="entry name" value="Quinoprotein_ADH-like_sf"/>
</dbReference>
<feature type="transmembrane region" description="Helical" evidence="4">
    <location>
        <begin position="129"/>
        <end position="148"/>
    </location>
</feature>
<reference evidence="6 7" key="1">
    <citation type="submission" date="2020-04" db="EMBL/GenBank/DDBJ databases">
        <title>Description of novel Gluconacetobacter.</title>
        <authorList>
            <person name="Sombolestani A."/>
        </authorList>
    </citation>
    <scope>NUCLEOTIDE SEQUENCE [LARGE SCALE GENOMIC DNA]</scope>
    <source>
        <strain evidence="6 7">LMG 19747</strain>
    </source>
</reference>
<dbReference type="GO" id="GO:0048038">
    <property type="term" value="F:quinone binding"/>
    <property type="evidence" value="ECO:0007669"/>
    <property type="project" value="InterPro"/>
</dbReference>